<proteinExistence type="predicted"/>
<dbReference type="RefSeq" id="WP_190927508.1">
    <property type="nucleotide sequence ID" value="NZ_JACXJA010000013.1"/>
</dbReference>
<reference evidence="1" key="1">
    <citation type="submission" date="2020-09" db="EMBL/GenBank/DDBJ databases">
        <title>A novel bacterium of genus Paenibacillus, isolated from South China Sea.</title>
        <authorList>
            <person name="Huang H."/>
            <person name="Mo K."/>
            <person name="Hu Y."/>
        </authorList>
    </citation>
    <scope>NUCLEOTIDE SEQUENCE</scope>
    <source>
        <strain evidence="1">IB182363</strain>
    </source>
</reference>
<dbReference type="AlphaFoldDB" id="A0A927GZ20"/>
<organism evidence="1 2">
    <name type="scientific">Paenibacillus oceani</name>
    <dbReference type="NCBI Taxonomy" id="2772510"/>
    <lineage>
        <taxon>Bacteria</taxon>
        <taxon>Bacillati</taxon>
        <taxon>Bacillota</taxon>
        <taxon>Bacilli</taxon>
        <taxon>Bacillales</taxon>
        <taxon>Paenibacillaceae</taxon>
        <taxon>Paenibacillus</taxon>
    </lineage>
</organism>
<keyword evidence="2" id="KW-1185">Reference proteome</keyword>
<name>A0A927GZ20_9BACL</name>
<dbReference type="EMBL" id="JACXJA010000013">
    <property type="protein sequence ID" value="MBD2862516.1"/>
    <property type="molecule type" value="Genomic_DNA"/>
</dbReference>
<sequence>MKEKLVNLFDKLDERDQKAAFEFIQALARRKNQSAAEEDVSQLFGKNFFVLPD</sequence>
<protein>
    <submittedName>
        <fullName evidence="1">Uncharacterized protein</fullName>
    </submittedName>
</protein>
<dbReference type="Proteomes" id="UP000639396">
    <property type="component" value="Unassembled WGS sequence"/>
</dbReference>
<evidence type="ECO:0000313" key="2">
    <source>
        <dbReference type="Proteomes" id="UP000639396"/>
    </source>
</evidence>
<evidence type="ECO:0000313" key="1">
    <source>
        <dbReference type="EMBL" id="MBD2862516.1"/>
    </source>
</evidence>
<gene>
    <name evidence="1" type="ORF">IDH45_11030</name>
</gene>
<comment type="caution">
    <text evidence="1">The sequence shown here is derived from an EMBL/GenBank/DDBJ whole genome shotgun (WGS) entry which is preliminary data.</text>
</comment>
<accession>A0A927GZ20</accession>